<gene>
    <name evidence="1" type="ORF">BN9_066770</name>
</gene>
<dbReference type="InParanoid" id="A0A024GHE0"/>
<protein>
    <submittedName>
        <fullName evidence="1">Uncharacterized protein</fullName>
    </submittedName>
</protein>
<comment type="caution">
    <text evidence="1">The sequence shown here is derived from an EMBL/GenBank/DDBJ whole genome shotgun (WGS) entry which is preliminary data.</text>
</comment>
<reference evidence="1 2" key="1">
    <citation type="submission" date="2012-05" db="EMBL/GenBank/DDBJ databases">
        <title>Recombination and specialization in a pathogen metapopulation.</title>
        <authorList>
            <person name="Gardiner A."/>
            <person name="Kemen E."/>
            <person name="Schultz-Larsen T."/>
            <person name="MacLean D."/>
            <person name="Van Oosterhout C."/>
            <person name="Jones J.D.G."/>
        </authorList>
    </citation>
    <scope>NUCLEOTIDE SEQUENCE [LARGE SCALE GENOMIC DNA]</scope>
    <source>
        <strain evidence="1 2">Ac Nc2</strain>
    </source>
</reference>
<proteinExistence type="predicted"/>
<evidence type="ECO:0000313" key="1">
    <source>
        <dbReference type="EMBL" id="CCI45767.1"/>
    </source>
</evidence>
<dbReference type="AlphaFoldDB" id="A0A024GHE0"/>
<accession>A0A024GHE0</accession>
<keyword evidence="2" id="KW-1185">Reference proteome</keyword>
<dbReference type="EMBL" id="CAIX01000107">
    <property type="protein sequence ID" value="CCI45767.1"/>
    <property type="molecule type" value="Genomic_DNA"/>
</dbReference>
<evidence type="ECO:0000313" key="2">
    <source>
        <dbReference type="Proteomes" id="UP000053237"/>
    </source>
</evidence>
<dbReference type="Proteomes" id="UP000053237">
    <property type="component" value="Unassembled WGS sequence"/>
</dbReference>
<name>A0A024GHE0_9STRA</name>
<sequence length="112" mass="12690">MGSKTKSSFLCSKKWKVLITCSECDFHLKGSARINLVSTSNDGAAESNEPYSEYRNYDTRYHFSSLVTKFSSIDRDSYAATYSDGEFSYHSSTDDCKLLVNITIVSRIDWPL</sequence>
<organism evidence="1 2">
    <name type="scientific">Albugo candida</name>
    <dbReference type="NCBI Taxonomy" id="65357"/>
    <lineage>
        <taxon>Eukaryota</taxon>
        <taxon>Sar</taxon>
        <taxon>Stramenopiles</taxon>
        <taxon>Oomycota</taxon>
        <taxon>Peronosporomycetes</taxon>
        <taxon>Albuginales</taxon>
        <taxon>Albuginaceae</taxon>
        <taxon>Albugo</taxon>
    </lineage>
</organism>